<keyword evidence="10" id="KW-0282">Flagellum</keyword>
<organism evidence="10 11">
    <name type="scientific">Scopulibacillus cellulosilyticus</name>
    <dbReference type="NCBI Taxonomy" id="2665665"/>
    <lineage>
        <taxon>Bacteria</taxon>
        <taxon>Bacillati</taxon>
        <taxon>Bacillota</taxon>
        <taxon>Bacilli</taxon>
        <taxon>Bacillales</taxon>
        <taxon>Sporolactobacillaceae</taxon>
        <taxon>Scopulibacillus</taxon>
    </lineage>
</organism>
<comment type="similarity">
    <text evidence="2">Belongs to the FliH family.</text>
</comment>
<evidence type="ECO:0000256" key="4">
    <source>
        <dbReference type="ARBA" id="ARBA00022795"/>
    </source>
</evidence>
<evidence type="ECO:0000256" key="8">
    <source>
        <dbReference type="SAM" id="Coils"/>
    </source>
</evidence>
<reference evidence="11" key="1">
    <citation type="journal article" date="2019" name="Int. J. Syst. Evol. Microbiol.">
        <title>The Global Catalogue of Microorganisms (GCM) 10K type strain sequencing project: providing services to taxonomists for standard genome sequencing and annotation.</title>
        <authorList>
            <consortium name="The Broad Institute Genomics Platform"/>
            <consortium name="The Broad Institute Genome Sequencing Center for Infectious Disease"/>
            <person name="Wu L."/>
            <person name="Ma J."/>
        </authorList>
    </citation>
    <scope>NUCLEOTIDE SEQUENCE [LARGE SCALE GENOMIC DNA]</scope>
    <source>
        <strain evidence="11">CGMCC 1.16305</strain>
    </source>
</reference>
<evidence type="ECO:0000256" key="7">
    <source>
        <dbReference type="NCBIfam" id="TIGR03825"/>
    </source>
</evidence>
<comment type="function">
    <text evidence="1">Needed for flagellar regrowth and assembly.</text>
</comment>
<evidence type="ECO:0000313" key="11">
    <source>
        <dbReference type="Proteomes" id="UP001596505"/>
    </source>
</evidence>
<dbReference type="InterPro" id="IPR051472">
    <property type="entry name" value="T3SS_Stator/FliH"/>
</dbReference>
<dbReference type="RefSeq" id="WP_380964755.1">
    <property type="nucleotide sequence ID" value="NZ_JBHTCO010000004.1"/>
</dbReference>
<comment type="caution">
    <text evidence="10">The sequence shown here is derived from an EMBL/GenBank/DDBJ whole genome shotgun (WGS) entry which is preliminary data.</text>
</comment>
<keyword evidence="10" id="KW-0966">Cell projection</keyword>
<evidence type="ECO:0000256" key="1">
    <source>
        <dbReference type="ARBA" id="ARBA00003041"/>
    </source>
</evidence>
<dbReference type="Pfam" id="PF02108">
    <property type="entry name" value="FliH"/>
    <property type="match status" value="1"/>
</dbReference>
<keyword evidence="8" id="KW-0175">Coiled coil</keyword>
<keyword evidence="10" id="KW-0969">Cilium</keyword>
<dbReference type="PANTHER" id="PTHR34982:SF1">
    <property type="entry name" value="FLAGELLAR ASSEMBLY PROTEIN FLIH"/>
    <property type="match status" value="1"/>
</dbReference>
<keyword evidence="11" id="KW-1185">Reference proteome</keyword>
<dbReference type="Proteomes" id="UP001596505">
    <property type="component" value="Unassembled WGS sequence"/>
</dbReference>
<dbReference type="PANTHER" id="PTHR34982">
    <property type="entry name" value="YOP PROTEINS TRANSLOCATION PROTEIN L"/>
    <property type="match status" value="1"/>
</dbReference>
<feature type="domain" description="Flagellar assembly protein FliH/Type III secretion system HrpE" evidence="9">
    <location>
        <begin position="108"/>
        <end position="234"/>
    </location>
</feature>
<keyword evidence="4" id="KW-1005">Bacterial flagellum biogenesis</keyword>
<keyword evidence="6" id="KW-1006">Bacterial flagellum protein export</keyword>
<dbReference type="InterPro" id="IPR018035">
    <property type="entry name" value="Flagellar_FliH/T3SS_HrpE"/>
</dbReference>
<proteinExistence type="inferred from homology"/>
<evidence type="ECO:0000313" key="10">
    <source>
        <dbReference type="EMBL" id="MFC7392549.1"/>
    </source>
</evidence>
<evidence type="ECO:0000259" key="9">
    <source>
        <dbReference type="Pfam" id="PF02108"/>
    </source>
</evidence>
<gene>
    <name evidence="10" type="primary">fliH</name>
    <name evidence="10" type="ORF">ACFQRG_06080</name>
</gene>
<evidence type="ECO:0000256" key="6">
    <source>
        <dbReference type="ARBA" id="ARBA00023225"/>
    </source>
</evidence>
<protein>
    <recommendedName>
        <fullName evidence="7">Flagellar assembly protein FliH</fullName>
    </recommendedName>
</protein>
<dbReference type="EMBL" id="JBHTCO010000004">
    <property type="protein sequence ID" value="MFC7392549.1"/>
    <property type="molecule type" value="Genomic_DNA"/>
</dbReference>
<dbReference type="NCBIfam" id="TIGR03825">
    <property type="entry name" value="FliH_bacil"/>
    <property type="match status" value="1"/>
</dbReference>
<name>A0ABW2PTU9_9BACL</name>
<keyword evidence="5" id="KW-0653">Protein transport</keyword>
<sequence length="255" mass="29067">MSNVIKMPDFLFEKKHLSLIKEEPAVQQFDIDDEYALAASPLLKKAHDEAQEIITKARLEYDQIQKNIQEQEEAFKEKCKAVYRKHCERGYDDGFNHGKKEGKALYKEKIDKANRIISCAEAAYGDYLSRAEPDILSLAVRIAETIINTALEEKPECWMSLVKKAVAGVKEQDAIQITVPPKWFELVISHQKELLSLVRGARLQIFADEQLEEHMCYIETPFGKLDASVDSQLTVMKQTLLEMMEASSHEGCSVD</sequence>
<evidence type="ECO:0000256" key="5">
    <source>
        <dbReference type="ARBA" id="ARBA00022927"/>
    </source>
</evidence>
<accession>A0ABW2PTU9</accession>
<evidence type="ECO:0000256" key="2">
    <source>
        <dbReference type="ARBA" id="ARBA00006602"/>
    </source>
</evidence>
<feature type="coiled-coil region" evidence="8">
    <location>
        <begin position="47"/>
        <end position="81"/>
    </location>
</feature>
<keyword evidence="3" id="KW-0813">Transport</keyword>
<evidence type="ECO:0000256" key="3">
    <source>
        <dbReference type="ARBA" id="ARBA00022448"/>
    </source>
</evidence>
<dbReference type="InterPro" id="IPR022524">
    <property type="entry name" value="FliH_Bacilli"/>
</dbReference>